<dbReference type="AlphaFoldDB" id="A0A2S6GZQ8"/>
<comment type="caution">
    <text evidence="1">The sequence shown here is derived from an EMBL/GenBank/DDBJ whole genome shotgun (WGS) entry which is preliminary data.</text>
</comment>
<evidence type="ECO:0000313" key="1">
    <source>
        <dbReference type="EMBL" id="PPK70656.1"/>
    </source>
</evidence>
<gene>
    <name evidence="1" type="ORF">B0F88_10811</name>
</gene>
<organism evidence="1 2">
    <name type="scientific">Methylobacter tundripaludum</name>
    <dbReference type="NCBI Taxonomy" id="173365"/>
    <lineage>
        <taxon>Bacteria</taxon>
        <taxon>Pseudomonadati</taxon>
        <taxon>Pseudomonadota</taxon>
        <taxon>Gammaproteobacteria</taxon>
        <taxon>Methylococcales</taxon>
        <taxon>Methylococcaceae</taxon>
        <taxon>Methylobacter</taxon>
    </lineage>
</organism>
<accession>A0A2S6GZQ8</accession>
<name>A0A2S6GZQ8_9GAMM</name>
<keyword evidence="2" id="KW-1185">Reference proteome</keyword>
<proteinExistence type="predicted"/>
<dbReference type="Proteomes" id="UP000238071">
    <property type="component" value="Unassembled WGS sequence"/>
</dbReference>
<dbReference type="EMBL" id="PTIY01000008">
    <property type="protein sequence ID" value="PPK70656.1"/>
    <property type="molecule type" value="Genomic_DNA"/>
</dbReference>
<reference evidence="1 2" key="1">
    <citation type="submission" date="2018-02" db="EMBL/GenBank/DDBJ databases">
        <title>Subsurface microbial communities from deep shales in Ohio and West Virginia, USA.</title>
        <authorList>
            <person name="Wrighton K."/>
        </authorList>
    </citation>
    <scope>NUCLEOTIDE SEQUENCE [LARGE SCALE GENOMIC DNA]</scope>
    <source>
        <strain evidence="1 2">OWC-G53F</strain>
    </source>
</reference>
<protein>
    <submittedName>
        <fullName evidence="1">Uncharacterized protein</fullName>
    </submittedName>
</protein>
<evidence type="ECO:0000313" key="2">
    <source>
        <dbReference type="Proteomes" id="UP000238071"/>
    </source>
</evidence>
<sequence>MSWYDLIIRSMGFISSKNKNAQGKTCPFISRHQDFWFN</sequence>